<accession>A0ABS2FGM7</accession>
<protein>
    <submittedName>
        <fullName evidence="1">Uncharacterized protein</fullName>
    </submittedName>
</protein>
<proteinExistence type="predicted"/>
<sequence>MMTKKIVKKNRNSSEDYESYLTGDPLFDLLREFYKSQYGLDSEEWKSIVDNDRRLQLDKKKKKINADRRYK</sequence>
<dbReference type="RefSeq" id="WP_204572349.1">
    <property type="nucleotide sequence ID" value="NZ_JACJLL010000057.1"/>
</dbReference>
<organism evidence="1 2">
    <name type="scientific">Clostridium saudiense</name>
    <dbReference type="NCBI Taxonomy" id="1414720"/>
    <lineage>
        <taxon>Bacteria</taxon>
        <taxon>Bacillati</taxon>
        <taxon>Bacillota</taxon>
        <taxon>Clostridia</taxon>
        <taxon>Eubacteriales</taxon>
        <taxon>Clostridiaceae</taxon>
        <taxon>Clostridium</taxon>
    </lineage>
</organism>
<dbReference type="EMBL" id="JACJLL010000057">
    <property type="protein sequence ID" value="MBM6819683.1"/>
    <property type="molecule type" value="Genomic_DNA"/>
</dbReference>
<reference evidence="1 2" key="1">
    <citation type="journal article" date="2021" name="Sci. Rep.">
        <title>The distribution of antibiotic resistance genes in chicken gut microbiota commensals.</title>
        <authorList>
            <person name="Juricova H."/>
            <person name="Matiasovicova J."/>
            <person name="Kubasova T."/>
            <person name="Cejkova D."/>
            <person name="Rychlik I."/>
        </authorList>
    </citation>
    <scope>NUCLEOTIDE SEQUENCE [LARGE SCALE GENOMIC DNA]</scope>
    <source>
        <strain evidence="1 2">An435</strain>
    </source>
</reference>
<gene>
    <name evidence="1" type="ORF">H6A19_10100</name>
</gene>
<evidence type="ECO:0000313" key="1">
    <source>
        <dbReference type="EMBL" id="MBM6819683.1"/>
    </source>
</evidence>
<evidence type="ECO:0000313" key="2">
    <source>
        <dbReference type="Proteomes" id="UP000767334"/>
    </source>
</evidence>
<comment type="caution">
    <text evidence="1">The sequence shown here is derived from an EMBL/GenBank/DDBJ whole genome shotgun (WGS) entry which is preliminary data.</text>
</comment>
<name>A0ABS2FGM7_9CLOT</name>
<dbReference type="Proteomes" id="UP000767334">
    <property type="component" value="Unassembled WGS sequence"/>
</dbReference>
<keyword evidence="2" id="KW-1185">Reference proteome</keyword>